<dbReference type="AlphaFoldDB" id="A0ABD2NZM2"/>
<dbReference type="EMBL" id="JABFTP020000165">
    <property type="protein sequence ID" value="KAL3284146.1"/>
    <property type="molecule type" value="Genomic_DNA"/>
</dbReference>
<accession>A0ABD2NZM2</accession>
<organism evidence="1 2">
    <name type="scientific">Cryptolaemus montrouzieri</name>
    <dbReference type="NCBI Taxonomy" id="559131"/>
    <lineage>
        <taxon>Eukaryota</taxon>
        <taxon>Metazoa</taxon>
        <taxon>Ecdysozoa</taxon>
        <taxon>Arthropoda</taxon>
        <taxon>Hexapoda</taxon>
        <taxon>Insecta</taxon>
        <taxon>Pterygota</taxon>
        <taxon>Neoptera</taxon>
        <taxon>Endopterygota</taxon>
        <taxon>Coleoptera</taxon>
        <taxon>Polyphaga</taxon>
        <taxon>Cucujiformia</taxon>
        <taxon>Coccinelloidea</taxon>
        <taxon>Coccinellidae</taxon>
        <taxon>Scymninae</taxon>
        <taxon>Scymnini</taxon>
        <taxon>Cryptolaemus</taxon>
    </lineage>
</organism>
<keyword evidence="2" id="KW-1185">Reference proteome</keyword>
<name>A0ABD2NZM2_9CUCU</name>
<proteinExistence type="predicted"/>
<sequence>MCKVWHTFHPSYAARPGYGRYNAVMCWDAEVLKSGRRASASVSLSDTDVELIVAELSKVFQLQFDKFKNEMHTECFENITALTNKIAEFSLQHDKHVSELSSLKTEVMELRMENVALRNSMDEAAQGLVNKFDGVLKVSRLCPVANKPRSRKIITSSPEVVADVLRECRKPENTNHRLYSDCTNLQREYMARMEQELAGKMEQGERVVMRFVYGQPRIVSRKN</sequence>
<protein>
    <submittedName>
        <fullName evidence="1">Uncharacterized protein</fullName>
    </submittedName>
</protein>
<evidence type="ECO:0000313" key="2">
    <source>
        <dbReference type="Proteomes" id="UP001516400"/>
    </source>
</evidence>
<reference evidence="1 2" key="1">
    <citation type="journal article" date="2021" name="BMC Biol.">
        <title>Horizontally acquired antibacterial genes associated with adaptive radiation of ladybird beetles.</title>
        <authorList>
            <person name="Li H.S."/>
            <person name="Tang X.F."/>
            <person name="Huang Y.H."/>
            <person name="Xu Z.Y."/>
            <person name="Chen M.L."/>
            <person name="Du X.Y."/>
            <person name="Qiu B.Y."/>
            <person name="Chen P.T."/>
            <person name="Zhang W."/>
            <person name="Slipinski A."/>
            <person name="Escalona H.E."/>
            <person name="Waterhouse R.M."/>
            <person name="Zwick A."/>
            <person name="Pang H."/>
        </authorList>
    </citation>
    <scope>NUCLEOTIDE SEQUENCE [LARGE SCALE GENOMIC DNA]</scope>
    <source>
        <strain evidence="1">SYSU2018</strain>
    </source>
</reference>
<comment type="caution">
    <text evidence="1">The sequence shown here is derived from an EMBL/GenBank/DDBJ whole genome shotgun (WGS) entry which is preliminary data.</text>
</comment>
<gene>
    <name evidence="1" type="ORF">HHI36_018314</name>
</gene>
<dbReference type="Proteomes" id="UP001516400">
    <property type="component" value="Unassembled WGS sequence"/>
</dbReference>
<evidence type="ECO:0000313" key="1">
    <source>
        <dbReference type="EMBL" id="KAL3284146.1"/>
    </source>
</evidence>